<dbReference type="EMBL" id="JAOZEW010000016">
    <property type="protein sequence ID" value="MCV9928990.1"/>
    <property type="molecule type" value="Genomic_DNA"/>
</dbReference>
<dbReference type="Pfam" id="PF00578">
    <property type="entry name" value="AhpC-TSA"/>
    <property type="match status" value="1"/>
</dbReference>
<dbReference type="AlphaFoldDB" id="A0A9X3BYK9"/>
<accession>A0A9X3BYK9</accession>
<dbReference type="SUPFAM" id="SSF52833">
    <property type="entry name" value="Thioredoxin-like"/>
    <property type="match status" value="1"/>
</dbReference>
<protein>
    <submittedName>
        <fullName evidence="3">Thioredoxin family protein</fullName>
    </submittedName>
</protein>
<organism evidence="3 4">
    <name type="scientific">Flavobacterium shii</name>
    <dbReference type="NCBI Taxonomy" id="2987687"/>
    <lineage>
        <taxon>Bacteria</taxon>
        <taxon>Pseudomonadati</taxon>
        <taxon>Bacteroidota</taxon>
        <taxon>Flavobacteriia</taxon>
        <taxon>Flavobacteriales</taxon>
        <taxon>Flavobacteriaceae</taxon>
        <taxon>Flavobacterium</taxon>
    </lineage>
</organism>
<dbReference type="InterPro" id="IPR036249">
    <property type="entry name" value="Thioredoxin-like_sf"/>
</dbReference>
<evidence type="ECO:0000256" key="1">
    <source>
        <dbReference type="SAM" id="SignalP"/>
    </source>
</evidence>
<dbReference type="Proteomes" id="UP001151079">
    <property type="component" value="Unassembled WGS sequence"/>
</dbReference>
<dbReference type="GO" id="GO:0016209">
    <property type="term" value="F:antioxidant activity"/>
    <property type="evidence" value="ECO:0007669"/>
    <property type="project" value="InterPro"/>
</dbReference>
<dbReference type="InterPro" id="IPR000866">
    <property type="entry name" value="AhpC/TSA"/>
</dbReference>
<dbReference type="Gene3D" id="3.40.30.10">
    <property type="entry name" value="Glutaredoxin"/>
    <property type="match status" value="1"/>
</dbReference>
<feature type="domain" description="Alkyl hydroperoxide reductase subunit C/ Thiol specific antioxidant" evidence="2">
    <location>
        <begin position="66"/>
        <end position="184"/>
    </location>
</feature>
<keyword evidence="4" id="KW-1185">Reference proteome</keyword>
<name>A0A9X3BYK9_9FLAO</name>
<evidence type="ECO:0000259" key="2">
    <source>
        <dbReference type="Pfam" id="PF00578"/>
    </source>
</evidence>
<sequence length="231" mass="26605">MMRKILLFLLLFSFYSNYSQDSIAYFSNVLRSNIKPYINASNKAYAEKDFLEGQRLFDSLVQYNLVGTKFDDFTVKIFPSKKMRLSAIDKPVFIVTYASWCVINKGDPPALNKLAKEYLNDVNIIVLLWDRKSEVKKIARLFSKNITICYANENYINDSHLVARLKHTLGFPTSYFIDENKNVINICRVLNPHKPRTSSIVAMAKSYTNFNTIINEALTNKIAGRSKLTKN</sequence>
<comment type="caution">
    <text evidence="3">The sequence shown here is derived from an EMBL/GenBank/DDBJ whole genome shotgun (WGS) entry which is preliminary data.</text>
</comment>
<reference evidence="3" key="1">
    <citation type="submission" date="2022-10" db="EMBL/GenBank/DDBJ databases">
        <title>Two novel species of Flavobacterium.</title>
        <authorList>
            <person name="Liu Q."/>
            <person name="Xin Y.-H."/>
        </authorList>
    </citation>
    <scope>NUCLEOTIDE SEQUENCE</scope>
    <source>
        <strain evidence="3">LS1R49</strain>
    </source>
</reference>
<keyword evidence="1" id="KW-0732">Signal</keyword>
<proteinExistence type="predicted"/>
<feature type="chain" id="PRO_5040899579" evidence="1">
    <location>
        <begin position="20"/>
        <end position="231"/>
    </location>
</feature>
<dbReference type="RefSeq" id="WP_264207096.1">
    <property type="nucleotide sequence ID" value="NZ_JAOZEW010000016.1"/>
</dbReference>
<evidence type="ECO:0000313" key="3">
    <source>
        <dbReference type="EMBL" id="MCV9928990.1"/>
    </source>
</evidence>
<feature type="signal peptide" evidence="1">
    <location>
        <begin position="1"/>
        <end position="19"/>
    </location>
</feature>
<gene>
    <name evidence="3" type="ORF">OIU83_15095</name>
</gene>
<dbReference type="GO" id="GO:0016491">
    <property type="term" value="F:oxidoreductase activity"/>
    <property type="evidence" value="ECO:0007669"/>
    <property type="project" value="InterPro"/>
</dbReference>
<evidence type="ECO:0000313" key="4">
    <source>
        <dbReference type="Proteomes" id="UP001151079"/>
    </source>
</evidence>